<evidence type="ECO:0000256" key="9">
    <source>
        <dbReference type="SAM" id="Phobius"/>
    </source>
</evidence>
<keyword evidence="12" id="KW-1185">Reference proteome</keyword>
<keyword evidence="3 11" id="KW-0808">Transferase</keyword>
<feature type="domain" description="Glycosyltransferase 2-like" evidence="10">
    <location>
        <begin position="36"/>
        <end position="165"/>
    </location>
</feature>
<feature type="compositionally biased region" description="Basic and acidic residues" evidence="8">
    <location>
        <begin position="1"/>
        <end position="11"/>
    </location>
</feature>
<comment type="caution">
    <text evidence="11">The sequence shown here is derived from an EMBL/GenBank/DDBJ whole genome shotgun (WGS) entry which is preliminary data.</text>
</comment>
<evidence type="ECO:0000256" key="1">
    <source>
        <dbReference type="ARBA" id="ARBA00022475"/>
    </source>
</evidence>
<dbReference type="InterPro" id="IPR001173">
    <property type="entry name" value="Glyco_trans_2-like"/>
</dbReference>
<reference evidence="11 12" key="1">
    <citation type="submission" date="2019-06" db="EMBL/GenBank/DDBJ databases">
        <title>Genome sequence of Litorilinea aerophila BAA-2444.</title>
        <authorList>
            <person name="Maclea K.S."/>
            <person name="Maurais E.G."/>
            <person name="Iannazzi L.C."/>
        </authorList>
    </citation>
    <scope>NUCLEOTIDE SEQUENCE [LARGE SCALE GENOMIC DNA]</scope>
    <source>
        <strain evidence="11 12">ATCC BAA-2444</strain>
    </source>
</reference>
<organism evidence="11 12">
    <name type="scientific">Litorilinea aerophila</name>
    <dbReference type="NCBI Taxonomy" id="1204385"/>
    <lineage>
        <taxon>Bacteria</taxon>
        <taxon>Bacillati</taxon>
        <taxon>Chloroflexota</taxon>
        <taxon>Caldilineae</taxon>
        <taxon>Caldilineales</taxon>
        <taxon>Caldilineaceae</taxon>
        <taxon>Litorilinea</taxon>
    </lineage>
</organism>
<feature type="region of interest" description="Disordered" evidence="8">
    <location>
        <begin position="1"/>
        <end position="31"/>
    </location>
</feature>
<keyword evidence="1" id="KW-1003">Cell membrane</keyword>
<keyword evidence="7 9" id="KW-0472">Membrane</keyword>
<evidence type="ECO:0000256" key="6">
    <source>
        <dbReference type="ARBA" id="ARBA00022989"/>
    </source>
</evidence>
<keyword evidence="2" id="KW-0328">Glycosyltransferase</keyword>
<keyword evidence="4 9" id="KW-0812">Transmembrane</keyword>
<evidence type="ECO:0000256" key="3">
    <source>
        <dbReference type="ARBA" id="ARBA00022679"/>
    </source>
</evidence>
<feature type="compositionally biased region" description="Basic and acidic residues" evidence="8">
    <location>
        <begin position="19"/>
        <end position="28"/>
    </location>
</feature>
<dbReference type="SUPFAM" id="SSF53448">
    <property type="entry name" value="Nucleotide-diphospho-sugar transferases"/>
    <property type="match status" value="1"/>
</dbReference>
<evidence type="ECO:0000256" key="8">
    <source>
        <dbReference type="SAM" id="MobiDB-lite"/>
    </source>
</evidence>
<sequence>MNREAMAHSHPEPTATLHELQEPRKEAPTEASPYLSVVIPARNEEGTLGQVVERCFAAFQELACTGEVLVVNDGSTDGTADVLAALQDRFPTLTVFTHRRSQGMTAALRHMFAASRGEIVILIPADMESDPLQDIPALVRHLEAHNLDAVAGWRQGRKDGKVFASAIYNLVMRTMAGVPVHDANWIKAMRREVIDSLPPLRSDWHRFLLMIAVHQGFRVGEVQTSYRPRPAGSSKFGWERIPISFLDVLVVKFLLTFSQAPMRFFGGLGLAGIAVSLLTFLYLTGLYIFADTQKRPIFIAAGILAIIGILLLLVGFLAELIVSQGERIAELEKRLLRRDPE</sequence>
<dbReference type="GO" id="GO:0099621">
    <property type="term" value="F:undecaprenyl-phosphate 4-deoxy-4-formamido-L-arabinose transferase activity"/>
    <property type="evidence" value="ECO:0007669"/>
    <property type="project" value="TreeGrafter"/>
</dbReference>
<dbReference type="OrthoDB" id="9810303at2"/>
<evidence type="ECO:0000313" key="12">
    <source>
        <dbReference type="Proteomes" id="UP000317371"/>
    </source>
</evidence>
<gene>
    <name evidence="11" type="ORF">FKZ61_17445</name>
</gene>
<dbReference type="Gene3D" id="3.90.550.10">
    <property type="entry name" value="Spore Coat Polysaccharide Biosynthesis Protein SpsA, Chain A"/>
    <property type="match status" value="1"/>
</dbReference>
<proteinExistence type="predicted"/>
<dbReference type="GO" id="GO:0009103">
    <property type="term" value="P:lipopolysaccharide biosynthetic process"/>
    <property type="evidence" value="ECO:0007669"/>
    <property type="project" value="UniProtKB-KW"/>
</dbReference>
<feature type="transmembrane region" description="Helical" evidence="9">
    <location>
        <begin position="296"/>
        <end position="318"/>
    </location>
</feature>
<dbReference type="PANTHER" id="PTHR48090">
    <property type="entry name" value="UNDECAPRENYL-PHOSPHATE 4-DEOXY-4-FORMAMIDO-L-ARABINOSE TRANSFERASE-RELATED"/>
    <property type="match status" value="1"/>
</dbReference>
<accession>A0A540VC39</accession>
<dbReference type="Proteomes" id="UP000317371">
    <property type="component" value="Unassembled WGS sequence"/>
</dbReference>
<dbReference type="AlphaFoldDB" id="A0A540VC39"/>
<feature type="transmembrane region" description="Helical" evidence="9">
    <location>
        <begin position="264"/>
        <end position="290"/>
    </location>
</feature>
<evidence type="ECO:0000313" key="11">
    <source>
        <dbReference type="EMBL" id="TQE94330.1"/>
    </source>
</evidence>
<dbReference type="RefSeq" id="WP_141611437.1">
    <property type="nucleotide sequence ID" value="NZ_VIGC02000025.1"/>
</dbReference>
<evidence type="ECO:0000256" key="4">
    <source>
        <dbReference type="ARBA" id="ARBA00022692"/>
    </source>
</evidence>
<dbReference type="InParanoid" id="A0A540VC39"/>
<dbReference type="InterPro" id="IPR050256">
    <property type="entry name" value="Glycosyltransferase_2"/>
</dbReference>
<keyword evidence="5" id="KW-0448">Lipopolysaccharide biosynthesis</keyword>
<dbReference type="PANTHER" id="PTHR48090:SF3">
    <property type="entry name" value="UNDECAPRENYL-PHOSPHATE 4-DEOXY-4-FORMAMIDO-L-ARABINOSE TRANSFERASE"/>
    <property type="match status" value="1"/>
</dbReference>
<evidence type="ECO:0000256" key="5">
    <source>
        <dbReference type="ARBA" id="ARBA00022985"/>
    </source>
</evidence>
<evidence type="ECO:0000256" key="7">
    <source>
        <dbReference type="ARBA" id="ARBA00023136"/>
    </source>
</evidence>
<keyword evidence="6 9" id="KW-1133">Transmembrane helix</keyword>
<dbReference type="EMBL" id="VIGC01000025">
    <property type="protein sequence ID" value="TQE94330.1"/>
    <property type="molecule type" value="Genomic_DNA"/>
</dbReference>
<name>A0A540VC39_9CHLR</name>
<dbReference type="InterPro" id="IPR029044">
    <property type="entry name" value="Nucleotide-diphossugar_trans"/>
</dbReference>
<evidence type="ECO:0000256" key="2">
    <source>
        <dbReference type="ARBA" id="ARBA00022676"/>
    </source>
</evidence>
<evidence type="ECO:0000259" key="10">
    <source>
        <dbReference type="Pfam" id="PF00535"/>
    </source>
</evidence>
<dbReference type="CDD" id="cd04179">
    <property type="entry name" value="DPM_DPG-synthase_like"/>
    <property type="match status" value="1"/>
</dbReference>
<dbReference type="Pfam" id="PF00535">
    <property type="entry name" value="Glycos_transf_2"/>
    <property type="match status" value="1"/>
</dbReference>
<dbReference type="GO" id="GO:0005886">
    <property type="term" value="C:plasma membrane"/>
    <property type="evidence" value="ECO:0007669"/>
    <property type="project" value="TreeGrafter"/>
</dbReference>
<protein>
    <submittedName>
        <fullName evidence="11">Glycosyltransferase family 2 protein</fullName>
    </submittedName>
</protein>